<protein>
    <submittedName>
        <fullName evidence="2">Uncharacterized protein</fullName>
    </submittedName>
</protein>
<evidence type="ECO:0000313" key="3">
    <source>
        <dbReference type="Proteomes" id="UP001152519"/>
    </source>
</evidence>
<sequence length="64" mass="6986">MATPKLPQPTAGHVIACRIILKECMMGTCKDRADGLYRAVRPRSSPGREMRSHRIVTSPTPPAA</sequence>
<organism evidence="2 3">
    <name type="scientific">Actinacidiphila cocklensis</name>
    <dbReference type="NCBI Taxonomy" id="887465"/>
    <lineage>
        <taxon>Bacteria</taxon>
        <taxon>Bacillati</taxon>
        <taxon>Actinomycetota</taxon>
        <taxon>Actinomycetes</taxon>
        <taxon>Kitasatosporales</taxon>
        <taxon>Streptomycetaceae</taxon>
        <taxon>Actinacidiphila</taxon>
    </lineage>
</organism>
<name>A0A9W4DXJ2_9ACTN</name>
<keyword evidence="3" id="KW-1185">Reference proteome</keyword>
<proteinExistence type="predicted"/>
<dbReference type="Proteomes" id="UP001152519">
    <property type="component" value="Unassembled WGS sequence"/>
</dbReference>
<gene>
    <name evidence="2" type="ORF">SCOCK_500048</name>
</gene>
<dbReference type="AlphaFoldDB" id="A0A9W4DXJ2"/>
<comment type="caution">
    <text evidence="2">The sequence shown here is derived from an EMBL/GenBank/DDBJ whole genome shotgun (WGS) entry which is preliminary data.</text>
</comment>
<reference evidence="2" key="1">
    <citation type="submission" date="2021-05" db="EMBL/GenBank/DDBJ databases">
        <authorList>
            <person name="Arsene-Ploetze F."/>
        </authorList>
    </citation>
    <scope>NUCLEOTIDE SEQUENCE</scope>
    <source>
        <strain evidence="2">DSM 42138</strain>
    </source>
</reference>
<dbReference type="EMBL" id="CAJSLV010000082">
    <property type="protein sequence ID" value="CAG6397261.1"/>
    <property type="molecule type" value="Genomic_DNA"/>
</dbReference>
<evidence type="ECO:0000256" key="1">
    <source>
        <dbReference type="SAM" id="MobiDB-lite"/>
    </source>
</evidence>
<feature type="region of interest" description="Disordered" evidence="1">
    <location>
        <begin position="42"/>
        <end position="64"/>
    </location>
</feature>
<accession>A0A9W4DXJ2</accession>
<evidence type="ECO:0000313" key="2">
    <source>
        <dbReference type="EMBL" id="CAG6397261.1"/>
    </source>
</evidence>